<dbReference type="Proteomes" id="UP000751190">
    <property type="component" value="Unassembled WGS sequence"/>
</dbReference>
<dbReference type="PANTHER" id="PTHR46487:SF1">
    <property type="entry name" value="DNA REPAIR PROTEIN XRCC3"/>
    <property type="match status" value="1"/>
</dbReference>
<dbReference type="InterPro" id="IPR016467">
    <property type="entry name" value="DNA_recomb/repair_RecA-like"/>
</dbReference>
<name>A0A8J5XH72_DIALT</name>
<evidence type="ECO:0000259" key="7">
    <source>
        <dbReference type="PROSITE" id="PS50162"/>
    </source>
</evidence>
<dbReference type="AlphaFoldDB" id="A0A8J5XH72"/>
<dbReference type="GO" id="GO:0090656">
    <property type="term" value="P:t-circle formation"/>
    <property type="evidence" value="ECO:0007669"/>
    <property type="project" value="TreeGrafter"/>
</dbReference>
<dbReference type="PROSITE" id="PS50162">
    <property type="entry name" value="RECA_2"/>
    <property type="match status" value="1"/>
</dbReference>
<evidence type="ECO:0000256" key="6">
    <source>
        <dbReference type="ARBA" id="ARBA00023242"/>
    </source>
</evidence>
<keyword evidence="6" id="KW-0539">Nucleus</keyword>
<protein>
    <recommendedName>
        <fullName evidence="7">RecA family profile 1 domain-containing protein</fullName>
    </recommendedName>
</protein>
<dbReference type="GO" id="GO:0000722">
    <property type="term" value="P:telomere maintenance via recombination"/>
    <property type="evidence" value="ECO:0007669"/>
    <property type="project" value="TreeGrafter"/>
</dbReference>
<dbReference type="GO" id="GO:0140664">
    <property type="term" value="F:ATP-dependent DNA damage sensor activity"/>
    <property type="evidence" value="ECO:0007669"/>
    <property type="project" value="InterPro"/>
</dbReference>
<keyword evidence="3" id="KW-0227">DNA damage</keyword>
<dbReference type="GO" id="GO:0033065">
    <property type="term" value="C:Rad51C-XRCC3 complex"/>
    <property type="evidence" value="ECO:0007669"/>
    <property type="project" value="TreeGrafter"/>
</dbReference>
<dbReference type="OrthoDB" id="1861185at2759"/>
<dbReference type="InterPro" id="IPR020588">
    <property type="entry name" value="RecA_ATP-bd"/>
</dbReference>
<evidence type="ECO:0000256" key="3">
    <source>
        <dbReference type="ARBA" id="ARBA00022763"/>
    </source>
</evidence>
<dbReference type="GO" id="GO:0071140">
    <property type="term" value="P:resolution of mitotic recombination intermediates"/>
    <property type="evidence" value="ECO:0007669"/>
    <property type="project" value="TreeGrafter"/>
</dbReference>
<evidence type="ECO:0000256" key="2">
    <source>
        <dbReference type="ARBA" id="ARBA00022741"/>
    </source>
</evidence>
<keyword evidence="9" id="KW-1185">Reference proteome</keyword>
<evidence type="ECO:0000256" key="4">
    <source>
        <dbReference type="ARBA" id="ARBA00022840"/>
    </source>
</evidence>
<dbReference type="GO" id="GO:0000400">
    <property type="term" value="F:four-way junction DNA binding"/>
    <property type="evidence" value="ECO:0007669"/>
    <property type="project" value="TreeGrafter"/>
</dbReference>
<keyword evidence="4" id="KW-0067">ATP-binding</keyword>
<evidence type="ECO:0000313" key="8">
    <source>
        <dbReference type="EMBL" id="KAG8465166.1"/>
    </source>
</evidence>
<dbReference type="GO" id="GO:0005657">
    <property type="term" value="C:replication fork"/>
    <property type="evidence" value="ECO:0007669"/>
    <property type="project" value="TreeGrafter"/>
</dbReference>
<dbReference type="CDD" id="cd19491">
    <property type="entry name" value="XRCC3"/>
    <property type="match status" value="1"/>
</dbReference>
<dbReference type="GO" id="GO:0045003">
    <property type="term" value="P:double-strand break repair via synthesis-dependent strand annealing"/>
    <property type="evidence" value="ECO:0007669"/>
    <property type="project" value="TreeGrafter"/>
</dbReference>
<evidence type="ECO:0000256" key="1">
    <source>
        <dbReference type="ARBA" id="ARBA00004123"/>
    </source>
</evidence>
<accession>A0A8J5XH72</accession>
<dbReference type="Gene3D" id="3.40.50.300">
    <property type="entry name" value="P-loop containing nucleotide triphosphate hydrolases"/>
    <property type="match status" value="1"/>
</dbReference>
<dbReference type="InterPro" id="IPR013632">
    <property type="entry name" value="Rad51_C"/>
</dbReference>
<organism evidence="8 9">
    <name type="scientific">Diacronema lutheri</name>
    <name type="common">Unicellular marine alga</name>
    <name type="synonym">Monochrysis lutheri</name>
    <dbReference type="NCBI Taxonomy" id="2081491"/>
    <lineage>
        <taxon>Eukaryota</taxon>
        <taxon>Haptista</taxon>
        <taxon>Haptophyta</taxon>
        <taxon>Pavlovophyceae</taxon>
        <taxon>Pavlovales</taxon>
        <taxon>Pavlovaceae</taxon>
        <taxon>Diacronema</taxon>
    </lineage>
</organism>
<comment type="subcellular location">
    <subcellularLocation>
        <location evidence="1">Nucleus</location>
    </subcellularLocation>
</comment>
<feature type="domain" description="RecA family profile 1" evidence="7">
    <location>
        <begin position="19"/>
        <end position="197"/>
    </location>
</feature>
<dbReference type="GO" id="GO:0005524">
    <property type="term" value="F:ATP binding"/>
    <property type="evidence" value="ECO:0007669"/>
    <property type="project" value="UniProtKB-KW"/>
</dbReference>
<dbReference type="PIRSF" id="PIRSF005856">
    <property type="entry name" value="Rad51"/>
    <property type="match status" value="1"/>
</dbReference>
<keyword evidence="2" id="KW-0547">Nucleotide-binding</keyword>
<dbReference type="InterPro" id="IPR047348">
    <property type="entry name" value="XRCC3-like_C"/>
</dbReference>
<dbReference type="InterPro" id="IPR027417">
    <property type="entry name" value="P-loop_NTPase"/>
</dbReference>
<dbReference type="PANTHER" id="PTHR46487">
    <property type="entry name" value="DNA REPAIR PROTEIN XRCC3"/>
    <property type="match status" value="1"/>
</dbReference>
<dbReference type="EMBL" id="JAGTXO010000011">
    <property type="protein sequence ID" value="KAG8465166.1"/>
    <property type="molecule type" value="Genomic_DNA"/>
</dbReference>
<keyword evidence="5" id="KW-0234">DNA repair</keyword>
<dbReference type="OMA" id="WANQVTV"/>
<comment type="caution">
    <text evidence="8">The sequence shown here is derived from an EMBL/GenBank/DDBJ whole genome shotgun (WGS) entry which is preliminary data.</text>
</comment>
<evidence type="ECO:0000313" key="9">
    <source>
        <dbReference type="Proteomes" id="UP000751190"/>
    </source>
</evidence>
<dbReference type="SUPFAM" id="SSF52540">
    <property type="entry name" value="P-loop containing nucleoside triphosphate hydrolases"/>
    <property type="match status" value="1"/>
</dbReference>
<dbReference type="Pfam" id="PF08423">
    <property type="entry name" value="Rad51"/>
    <property type="match status" value="1"/>
</dbReference>
<gene>
    <name evidence="8" type="ORF">KFE25_012529</name>
</gene>
<proteinExistence type="predicted"/>
<sequence length="310" mass="33792">MEQPGELRFDRASDLLERHRTRLRTGCARMDEVLGGGLLDRGITEIAGEASAGKTQLALQLIFQVQLPRSEGGLQGGALFLHAEGGEAPVKRLRQIGSAFARRWSSAGATVDRLCDNVFIDRIETADLLMNALRYRVPTLLATRAVRLVVIDSIAALFRTHLDDDLPRRSELLHAIAAEMQALSDRMHVAFVVLNQITDSVDTPDTPDAACTAVPAVSKRAALGLAWSHCVNTRLLLSRAQARPFAPPRLQPQLAQLGGALAEQQPRPGARVELRTMRVVLSPCVEQRSCEYVIDADGVRDATDDETAHG</sequence>
<evidence type="ECO:0000256" key="5">
    <source>
        <dbReference type="ARBA" id="ARBA00023204"/>
    </source>
</evidence>
<reference evidence="8" key="1">
    <citation type="submission" date="2021-05" db="EMBL/GenBank/DDBJ databases">
        <title>The genome of the haptophyte Pavlova lutheri (Diacronema luteri, Pavlovales) - a model for lipid biosynthesis in eukaryotic algae.</title>
        <authorList>
            <person name="Hulatt C.J."/>
            <person name="Posewitz M.C."/>
        </authorList>
    </citation>
    <scope>NUCLEOTIDE SEQUENCE</scope>
    <source>
        <strain evidence="8">NIVA-4/92</strain>
    </source>
</reference>